<protein>
    <submittedName>
        <fullName evidence="2">Uncharacterized protein</fullName>
    </submittedName>
</protein>
<organism evidence="2">
    <name type="scientific">marine sediment metagenome</name>
    <dbReference type="NCBI Taxonomy" id="412755"/>
    <lineage>
        <taxon>unclassified sequences</taxon>
        <taxon>metagenomes</taxon>
        <taxon>ecological metagenomes</taxon>
    </lineage>
</organism>
<evidence type="ECO:0000313" key="2">
    <source>
        <dbReference type="EMBL" id="GAI76619.1"/>
    </source>
</evidence>
<sequence length="143" mass="16023">MTLAQKMKEFVKLSNSLDDLDREAWVEIVSRVEEETEKTLIAAVNEDAETGVKVWEEIFPAVQIIRLGLASDTLSRNERCRLILAVISLISGLLSPVELAGVCFTSAFKYLHSAQRRMMPMIVPFPFGAMPVEKKKDEIGIIV</sequence>
<keyword evidence="1" id="KW-0472">Membrane</keyword>
<dbReference type="EMBL" id="BARW01006492">
    <property type="protein sequence ID" value="GAI76619.1"/>
    <property type="molecule type" value="Genomic_DNA"/>
</dbReference>
<comment type="caution">
    <text evidence="2">The sequence shown here is derived from an EMBL/GenBank/DDBJ whole genome shotgun (WGS) entry which is preliminary data.</text>
</comment>
<proteinExistence type="predicted"/>
<accession>X1T9D9</accession>
<name>X1T9D9_9ZZZZ</name>
<feature type="transmembrane region" description="Helical" evidence="1">
    <location>
        <begin position="82"/>
        <end position="111"/>
    </location>
</feature>
<keyword evidence="1" id="KW-1133">Transmembrane helix</keyword>
<keyword evidence="1" id="KW-0812">Transmembrane</keyword>
<dbReference type="AlphaFoldDB" id="X1T9D9"/>
<evidence type="ECO:0000256" key="1">
    <source>
        <dbReference type="SAM" id="Phobius"/>
    </source>
</evidence>
<gene>
    <name evidence="2" type="ORF">S12H4_13632</name>
</gene>
<reference evidence="2" key="1">
    <citation type="journal article" date="2014" name="Front. Microbiol.">
        <title>High frequency of phylogenetically diverse reductive dehalogenase-homologous genes in deep subseafloor sedimentary metagenomes.</title>
        <authorList>
            <person name="Kawai M."/>
            <person name="Futagami T."/>
            <person name="Toyoda A."/>
            <person name="Takaki Y."/>
            <person name="Nishi S."/>
            <person name="Hori S."/>
            <person name="Arai W."/>
            <person name="Tsubouchi T."/>
            <person name="Morono Y."/>
            <person name="Uchiyama I."/>
            <person name="Ito T."/>
            <person name="Fujiyama A."/>
            <person name="Inagaki F."/>
            <person name="Takami H."/>
        </authorList>
    </citation>
    <scope>NUCLEOTIDE SEQUENCE</scope>
    <source>
        <strain evidence="2">Expedition CK06-06</strain>
    </source>
</reference>